<dbReference type="InterPro" id="IPR050640">
    <property type="entry name" value="Bact_2-comp_sensor_kinase"/>
</dbReference>
<gene>
    <name evidence="16" type="ORF">MUO14_14495</name>
</gene>
<sequence>MFELLLPMLERLGIIVTVAFIVTRFRFFRELIDQKTLDRPQQYMAVVFFGLFGIIGTYTGITYDISSFEYSSWAINLGESEALANSRVIGVVAAGLFGGYRIGVGAGLIAGLHRISLGGFTGIACGISAVIAGLIAGFFHKKDQPLKLKTALMVGALAETVQMAVILIISNPFARAWDLVQEIGLPMIVANGVGSALFLLIIRNVLNEEEKAGAIQAQKALKLAESTVSYLRKGLTVESAQKACQIIYDEVGVRAISMTDQEKILAHVGEADDHHNSGEGIQTRATKDVIHTGDLIVARHEDINCSEPNCPLGAAVIAPLKRRQEVVGTLKFYVRSEKDVSNVLLELIQGLSALLGQQLEIAEAEKARELAREAEVKALQAQVNPHFLFNSLNVIVSLTRTEPDRARSLLIALSKFFRQNLGATTKTWTSLKEELQHVKSYLTIEETRFVDRLHVQYDVDQRALDMKIAPLTLQPLVENCIKHGIKDQQEDCEIIVRIKSVEEGVKISIMDNGTGIDQDRLKTLGNQEVESEKGTGLGLFNVNKRLAYMHGERSTLRIISAPGEGTEISFFLYEKEEEVSA</sequence>
<dbReference type="InterPro" id="IPR004358">
    <property type="entry name" value="Sig_transdc_His_kin-like_C"/>
</dbReference>
<evidence type="ECO:0000256" key="3">
    <source>
        <dbReference type="ARBA" id="ARBA00012438"/>
    </source>
</evidence>
<feature type="transmembrane region" description="Helical" evidence="14">
    <location>
        <begin position="151"/>
        <end position="171"/>
    </location>
</feature>
<reference evidence="16 17" key="1">
    <citation type="submission" date="2022-04" db="EMBL/GenBank/DDBJ databases">
        <title>Halobacillus sp. isolated from saltern.</title>
        <authorList>
            <person name="Won M."/>
            <person name="Lee C.-M."/>
            <person name="Woen H.-Y."/>
            <person name="Kwon S.-W."/>
        </authorList>
    </citation>
    <scope>NUCLEOTIDE SEQUENCE [LARGE SCALE GENOMIC DNA]</scope>
    <source>
        <strain evidence="16 17">SSTM10-2</strain>
    </source>
</reference>
<keyword evidence="9 16" id="KW-0418">Kinase</keyword>
<dbReference type="EC" id="2.7.13.3" evidence="3"/>
<dbReference type="Gene3D" id="3.30.565.10">
    <property type="entry name" value="Histidine kinase-like ATPase, C-terminal domain"/>
    <property type="match status" value="1"/>
</dbReference>
<dbReference type="InterPro" id="IPR036890">
    <property type="entry name" value="HATPase_C_sf"/>
</dbReference>
<evidence type="ECO:0000256" key="10">
    <source>
        <dbReference type="ARBA" id="ARBA00022840"/>
    </source>
</evidence>
<keyword evidence="6" id="KW-0808">Transferase</keyword>
<protein>
    <recommendedName>
        <fullName evidence="3">histidine kinase</fullName>
        <ecNumber evidence="3">2.7.13.3</ecNumber>
    </recommendedName>
</protein>
<dbReference type="GO" id="GO:0016301">
    <property type="term" value="F:kinase activity"/>
    <property type="evidence" value="ECO:0007669"/>
    <property type="project" value="UniProtKB-KW"/>
</dbReference>
<evidence type="ECO:0000256" key="2">
    <source>
        <dbReference type="ARBA" id="ARBA00004651"/>
    </source>
</evidence>
<evidence type="ECO:0000256" key="7">
    <source>
        <dbReference type="ARBA" id="ARBA00022692"/>
    </source>
</evidence>
<dbReference type="InterPro" id="IPR010559">
    <property type="entry name" value="Sig_transdc_His_kin_internal"/>
</dbReference>
<evidence type="ECO:0000256" key="1">
    <source>
        <dbReference type="ARBA" id="ARBA00000085"/>
    </source>
</evidence>
<feature type="transmembrane region" description="Helical" evidence="14">
    <location>
        <begin position="117"/>
        <end position="139"/>
    </location>
</feature>
<evidence type="ECO:0000313" key="17">
    <source>
        <dbReference type="Proteomes" id="UP000831880"/>
    </source>
</evidence>
<dbReference type="EMBL" id="CP095074">
    <property type="protein sequence ID" value="UOQ91747.1"/>
    <property type="molecule type" value="Genomic_DNA"/>
</dbReference>
<dbReference type="SMART" id="SM00387">
    <property type="entry name" value="HATPase_c"/>
    <property type="match status" value="1"/>
</dbReference>
<keyword evidence="11 14" id="KW-1133">Transmembrane helix</keyword>
<feature type="transmembrane region" description="Helical" evidence="14">
    <location>
        <begin position="183"/>
        <end position="202"/>
    </location>
</feature>
<dbReference type="Proteomes" id="UP000831880">
    <property type="component" value="Chromosome"/>
</dbReference>
<dbReference type="InterPro" id="IPR029016">
    <property type="entry name" value="GAF-like_dom_sf"/>
</dbReference>
<dbReference type="PRINTS" id="PR00344">
    <property type="entry name" value="BCTRLSENSOR"/>
</dbReference>
<dbReference type="SUPFAM" id="SSF55874">
    <property type="entry name" value="ATPase domain of HSP90 chaperone/DNA topoisomerase II/histidine kinase"/>
    <property type="match status" value="1"/>
</dbReference>
<evidence type="ECO:0000256" key="11">
    <source>
        <dbReference type="ARBA" id="ARBA00022989"/>
    </source>
</evidence>
<feature type="domain" description="Histidine kinase" evidence="15">
    <location>
        <begin position="473"/>
        <end position="576"/>
    </location>
</feature>
<dbReference type="Pfam" id="PF02518">
    <property type="entry name" value="HATPase_c"/>
    <property type="match status" value="1"/>
</dbReference>
<comment type="subcellular location">
    <subcellularLocation>
        <location evidence="2">Cell membrane</location>
        <topology evidence="2">Multi-pass membrane protein</topology>
    </subcellularLocation>
</comment>
<keyword evidence="8" id="KW-0547">Nucleotide-binding</keyword>
<keyword evidence="5" id="KW-0597">Phosphoprotein</keyword>
<keyword evidence="17" id="KW-1185">Reference proteome</keyword>
<organism evidence="16 17">
    <name type="scientific">Halobacillus shinanisalinarum</name>
    <dbReference type="NCBI Taxonomy" id="2932258"/>
    <lineage>
        <taxon>Bacteria</taxon>
        <taxon>Bacillati</taxon>
        <taxon>Bacillota</taxon>
        <taxon>Bacilli</taxon>
        <taxon>Bacillales</taxon>
        <taxon>Bacillaceae</taxon>
        <taxon>Halobacillus</taxon>
    </lineage>
</organism>
<dbReference type="RefSeq" id="WP_244751358.1">
    <property type="nucleotide sequence ID" value="NZ_CP095074.1"/>
</dbReference>
<evidence type="ECO:0000256" key="5">
    <source>
        <dbReference type="ARBA" id="ARBA00022553"/>
    </source>
</evidence>
<dbReference type="InterPro" id="IPR005467">
    <property type="entry name" value="His_kinase_dom"/>
</dbReference>
<dbReference type="PANTHER" id="PTHR34220:SF7">
    <property type="entry name" value="SENSOR HISTIDINE KINASE YPDA"/>
    <property type="match status" value="1"/>
</dbReference>
<dbReference type="PROSITE" id="PS50109">
    <property type="entry name" value="HIS_KIN"/>
    <property type="match status" value="1"/>
</dbReference>
<evidence type="ECO:0000256" key="4">
    <source>
        <dbReference type="ARBA" id="ARBA00022475"/>
    </source>
</evidence>
<evidence type="ECO:0000256" key="9">
    <source>
        <dbReference type="ARBA" id="ARBA00022777"/>
    </source>
</evidence>
<dbReference type="Pfam" id="PF06580">
    <property type="entry name" value="His_kinase"/>
    <property type="match status" value="1"/>
</dbReference>
<dbReference type="Pfam" id="PF07694">
    <property type="entry name" value="5TM-5TMR_LYT"/>
    <property type="match status" value="1"/>
</dbReference>
<evidence type="ECO:0000256" key="8">
    <source>
        <dbReference type="ARBA" id="ARBA00022741"/>
    </source>
</evidence>
<dbReference type="PANTHER" id="PTHR34220">
    <property type="entry name" value="SENSOR HISTIDINE KINASE YPDA"/>
    <property type="match status" value="1"/>
</dbReference>
<name>A0ABY4GY92_9BACI</name>
<keyword evidence="7 14" id="KW-0812">Transmembrane</keyword>
<evidence type="ECO:0000313" key="16">
    <source>
        <dbReference type="EMBL" id="UOQ91747.1"/>
    </source>
</evidence>
<keyword evidence="10" id="KW-0067">ATP-binding</keyword>
<keyword evidence="13 14" id="KW-0472">Membrane</keyword>
<evidence type="ECO:0000256" key="12">
    <source>
        <dbReference type="ARBA" id="ARBA00023012"/>
    </source>
</evidence>
<proteinExistence type="predicted"/>
<evidence type="ECO:0000256" key="6">
    <source>
        <dbReference type="ARBA" id="ARBA00022679"/>
    </source>
</evidence>
<dbReference type="InterPro" id="IPR011620">
    <property type="entry name" value="Sig_transdc_His_kinase_LytS_TM"/>
</dbReference>
<evidence type="ECO:0000256" key="14">
    <source>
        <dbReference type="SAM" id="Phobius"/>
    </source>
</evidence>
<keyword evidence="4" id="KW-1003">Cell membrane</keyword>
<dbReference type="Gene3D" id="3.30.450.40">
    <property type="match status" value="1"/>
</dbReference>
<keyword evidence="12" id="KW-0902">Two-component regulatory system</keyword>
<evidence type="ECO:0000259" key="15">
    <source>
        <dbReference type="PROSITE" id="PS50109"/>
    </source>
</evidence>
<dbReference type="InterPro" id="IPR003594">
    <property type="entry name" value="HATPase_dom"/>
</dbReference>
<accession>A0ABY4GY92</accession>
<evidence type="ECO:0000256" key="13">
    <source>
        <dbReference type="ARBA" id="ARBA00023136"/>
    </source>
</evidence>
<feature type="transmembrane region" description="Helical" evidence="14">
    <location>
        <begin position="43"/>
        <end position="63"/>
    </location>
</feature>
<comment type="catalytic activity">
    <reaction evidence="1">
        <text>ATP + protein L-histidine = ADP + protein N-phospho-L-histidine.</text>
        <dbReference type="EC" id="2.7.13.3"/>
    </reaction>
</comment>